<reference evidence="2" key="1">
    <citation type="submission" date="2016-03" db="EMBL/GenBank/DDBJ databases">
        <title>Mechanisms controlling the formation of the plant cell surface in tip-growing cells are functionally conserved among land plants.</title>
        <authorList>
            <person name="Honkanen S."/>
            <person name="Jones V.A."/>
            <person name="Morieri G."/>
            <person name="Champion C."/>
            <person name="Hetherington A.J."/>
            <person name="Kelly S."/>
            <person name="Saint-Marcoux D."/>
            <person name="Proust H."/>
            <person name="Prescott H."/>
            <person name="Dolan L."/>
        </authorList>
    </citation>
    <scope>NUCLEOTIDE SEQUENCE [LARGE SCALE GENOMIC DNA]</scope>
    <source>
        <tissue evidence="2">Whole gametophyte</tissue>
    </source>
</reference>
<dbReference type="PANTHER" id="PTHR33515">
    <property type="entry name" value="RIBOSOME-BINDING FACTOR A, CHLOROPLASTIC-RELATED"/>
    <property type="match status" value="1"/>
</dbReference>
<dbReference type="Gene3D" id="3.30.300.20">
    <property type="match status" value="1"/>
</dbReference>
<comment type="caution">
    <text evidence="2">The sequence shown here is derived from an EMBL/GenBank/DDBJ whole genome shotgun (WGS) entry which is preliminary data.</text>
</comment>
<feature type="region of interest" description="Disordered" evidence="1">
    <location>
        <begin position="204"/>
        <end position="262"/>
    </location>
</feature>
<evidence type="ECO:0000313" key="3">
    <source>
        <dbReference type="Proteomes" id="UP000077202"/>
    </source>
</evidence>
<dbReference type="PANTHER" id="PTHR33515:SF1">
    <property type="entry name" value="RIBOSOME-BINDING FACTOR A, CHLOROPLASTIC-RELATED"/>
    <property type="match status" value="1"/>
</dbReference>
<dbReference type="HAMAP" id="MF_00003">
    <property type="entry name" value="RbfA"/>
    <property type="match status" value="1"/>
</dbReference>
<protein>
    <recommendedName>
        <fullName evidence="4">Ribosome-binding factor A</fullName>
    </recommendedName>
</protein>
<dbReference type="NCBIfam" id="TIGR00082">
    <property type="entry name" value="rbfA"/>
    <property type="match status" value="1"/>
</dbReference>
<keyword evidence="3" id="KW-1185">Reference proteome</keyword>
<evidence type="ECO:0008006" key="4">
    <source>
        <dbReference type="Google" id="ProtNLM"/>
    </source>
</evidence>
<feature type="compositionally biased region" description="Acidic residues" evidence="1">
    <location>
        <begin position="214"/>
        <end position="234"/>
    </location>
</feature>
<dbReference type="PROSITE" id="PS01319">
    <property type="entry name" value="RBFA"/>
    <property type="match status" value="1"/>
</dbReference>
<evidence type="ECO:0000313" key="2">
    <source>
        <dbReference type="EMBL" id="OAE35336.1"/>
    </source>
</evidence>
<organism evidence="2 3">
    <name type="scientific">Marchantia polymorpha subsp. ruderalis</name>
    <dbReference type="NCBI Taxonomy" id="1480154"/>
    <lineage>
        <taxon>Eukaryota</taxon>
        <taxon>Viridiplantae</taxon>
        <taxon>Streptophyta</taxon>
        <taxon>Embryophyta</taxon>
        <taxon>Marchantiophyta</taxon>
        <taxon>Marchantiopsida</taxon>
        <taxon>Marchantiidae</taxon>
        <taxon>Marchantiales</taxon>
        <taxon>Marchantiaceae</taxon>
        <taxon>Marchantia</taxon>
    </lineage>
</organism>
<dbReference type="InterPro" id="IPR015946">
    <property type="entry name" value="KH_dom-like_a/b"/>
</dbReference>
<name>A0A176WSQ8_MARPO</name>
<dbReference type="SUPFAM" id="SSF89919">
    <property type="entry name" value="Ribosome-binding factor A, RbfA"/>
    <property type="match status" value="1"/>
</dbReference>
<proteinExistence type="inferred from homology"/>
<dbReference type="Pfam" id="PF02033">
    <property type="entry name" value="RBFA"/>
    <property type="match status" value="1"/>
</dbReference>
<dbReference type="Proteomes" id="UP000077202">
    <property type="component" value="Unassembled WGS sequence"/>
</dbReference>
<dbReference type="GO" id="GO:0043024">
    <property type="term" value="F:ribosomal small subunit binding"/>
    <property type="evidence" value="ECO:0007669"/>
    <property type="project" value="TreeGrafter"/>
</dbReference>
<dbReference type="InterPro" id="IPR023799">
    <property type="entry name" value="RbfA_dom_sf"/>
</dbReference>
<dbReference type="EMBL" id="LVLJ01000189">
    <property type="protein sequence ID" value="OAE35336.1"/>
    <property type="molecule type" value="Genomic_DNA"/>
</dbReference>
<sequence>MQSVLEARLRIPCAQASQLPQCSPSVMNARFSNDAHSWNSTVLGSSAFFSGSRMRIAYREIDAEVSGTRLRVVSMARERRIKMVSQQIKREISEMLLYDKVLQAAILPESALGADMYLTAVATISEVEMSKDLSVAKVYISIYGDERGQDTALEGLKNKAGYVRKGLAQRMNLKFTPEVRFIKDEALERGSRVISILEKLKKERERKEQGGSDDISEDEDREDGEMEDEEEEEETPRSKSRRSADADDSDWVEEDENITFIK</sequence>
<dbReference type="GO" id="GO:0006364">
    <property type="term" value="P:rRNA processing"/>
    <property type="evidence" value="ECO:0007669"/>
    <property type="project" value="InterPro"/>
</dbReference>
<gene>
    <name evidence="2" type="ORF">AXG93_4491s1160</name>
</gene>
<accession>A0A176WSQ8</accession>
<dbReference type="AlphaFoldDB" id="A0A176WSQ8"/>
<dbReference type="InterPro" id="IPR000238">
    <property type="entry name" value="RbfA"/>
</dbReference>
<evidence type="ECO:0000256" key="1">
    <source>
        <dbReference type="SAM" id="MobiDB-lite"/>
    </source>
</evidence>
<feature type="compositionally biased region" description="Acidic residues" evidence="1">
    <location>
        <begin position="246"/>
        <end position="262"/>
    </location>
</feature>
<dbReference type="InterPro" id="IPR020053">
    <property type="entry name" value="Ribosome-bd_factorA_CS"/>
</dbReference>